<evidence type="ECO:0000256" key="1">
    <source>
        <dbReference type="ARBA" id="ARBA00004613"/>
    </source>
</evidence>
<dbReference type="PANTHER" id="PTHR45785">
    <property type="entry name" value="COMPLEMENT FACTOR H-RELATED"/>
    <property type="match status" value="1"/>
</dbReference>
<proteinExistence type="predicted"/>
<dbReference type="SMART" id="SM00032">
    <property type="entry name" value="CCP"/>
    <property type="match status" value="4"/>
</dbReference>
<evidence type="ECO:0000256" key="7">
    <source>
        <dbReference type="ARBA" id="ARBA00023180"/>
    </source>
</evidence>
<dbReference type="GO" id="GO:0006956">
    <property type="term" value="P:complement activation"/>
    <property type="evidence" value="ECO:0007669"/>
    <property type="project" value="TreeGrafter"/>
</dbReference>
<comment type="subcellular location">
    <subcellularLocation>
        <location evidence="1">Secreted</location>
    </subcellularLocation>
</comment>
<dbReference type="InterPro" id="IPR051503">
    <property type="entry name" value="ComplSys_Reg/VirEntry_Med"/>
</dbReference>
<dbReference type="GO" id="GO:0007596">
    <property type="term" value="P:blood coagulation"/>
    <property type="evidence" value="ECO:0007669"/>
    <property type="project" value="UniProtKB-ARBA"/>
</dbReference>
<evidence type="ECO:0000256" key="2">
    <source>
        <dbReference type="ARBA" id="ARBA00022525"/>
    </source>
</evidence>
<dbReference type="PROSITE" id="PS50923">
    <property type="entry name" value="SUSHI"/>
    <property type="match status" value="2"/>
</dbReference>
<evidence type="ECO:0000256" key="6">
    <source>
        <dbReference type="ARBA" id="ARBA00023157"/>
    </source>
</evidence>
<name>A0A8C0WC45_CASCN</name>
<dbReference type="GO" id="GO:0001851">
    <property type="term" value="F:complement component C3b binding"/>
    <property type="evidence" value="ECO:0007669"/>
    <property type="project" value="TreeGrafter"/>
</dbReference>
<accession>A0A8C0WC45</accession>
<dbReference type="InterPro" id="IPR000436">
    <property type="entry name" value="Sushi_SCR_CCP_dom"/>
</dbReference>
<reference evidence="11" key="1">
    <citation type="submission" date="2023-09" db="UniProtKB">
        <authorList>
            <consortium name="Ensembl"/>
        </authorList>
    </citation>
    <scope>IDENTIFICATION</scope>
</reference>
<feature type="domain" description="Sushi" evidence="10">
    <location>
        <begin position="208"/>
        <end position="266"/>
    </location>
</feature>
<keyword evidence="6 8" id="KW-1015">Disulfide bond</keyword>
<dbReference type="Ensembl" id="ENSCCNT00000010876.1">
    <property type="protein sequence ID" value="ENSCCNP00000008232.1"/>
    <property type="gene ID" value="ENSCCNG00000008686.1"/>
</dbReference>
<keyword evidence="2" id="KW-0964">Secreted</keyword>
<evidence type="ECO:0000256" key="4">
    <source>
        <dbReference type="ARBA" id="ARBA00022729"/>
    </source>
</evidence>
<evidence type="ECO:0000256" key="8">
    <source>
        <dbReference type="PROSITE-ProRule" id="PRU00302"/>
    </source>
</evidence>
<feature type="domain" description="Sushi" evidence="10">
    <location>
        <begin position="85"/>
        <end position="146"/>
    </location>
</feature>
<evidence type="ECO:0000256" key="3">
    <source>
        <dbReference type="ARBA" id="ARBA00022659"/>
    </source>
</evidence>
<comment type="caution">
    <text evidence="8">Lacks conserved residue(s) required for the propagation of feature annotation.</text>
</comment>
<evidence type="ECO:0000256" key="9">
    <source>
        <dbReference type="SAM" id="SignalP"/>
    </source>
</evidence>
<dbReference type="FunFam" id="2.10.70.10:FF:000026">
    <property type="entry name" value="Complement inhibitory factor H"/>
    <property type="match status" value="1"/>
</dbReference>
<dbReference type="CDD" id="cd00033">
    <property type="entry name" value="CCP"/>
    <property type="match status" value="2"/>
</dbReference>
<dbReference type="PANTHER" id="PTHR45785:SF4">
    <property type="entry name" value="COMPLEMENT FACTOR H-RELATED PROTEIN 3-RELATED"/>
    <property type="match status" value="1"/>
</dbReference>
<dbReference type="SUPFAM" id="SSF57535">
    <property type="entry name" value="Complement control module/SCR domain"/>
    <property type="match status" value="5"/>
</dbReference>
<evidence type="ECO:0000313" key="11">
    <source>
        <dbReference type="Ensembl" id="ENSCCNP00000008232.1"/>
    </source>
</evidence>
<evidence type="ECO:0000256" key="5">
    <source>
        <dbReference type="ARBA" id="ARBA00022737"/>
    </source>
</evidence>
<organism evidence="11">
    <name type="scientific">Castor canadensis</name>
    <name type="common">American beaver</name>
    <dbReference type="NCBI Taxonomy" id="51338"/>
    <lineage>
        <taxon>Eukaryota</taxon>
        <taxon>Metazoa</taxon>
        <taxon>Chordata</taxon>
        <taxon>Craniata</taxon>
        <taxon>Vertebrata</taxon>
        <taxon>Euteleostomi</taxon>
        <taxon>Mammalia</taxon>
        <taxon>Eutheria</taxon>
        <taxon>Euarchontoglires</taxon>
        <taxon>Glires</taxon>
        <taxon>Rodentia</taxon>
        <taxon>Castorimorpha</taxon>
        <taxon>Castoridae</taxon>
        <taxon>Castor</taxon>
    </lineage>
</organism>
<sequence>MFLSINVILMLWVSTVGGEVGLCDFPQINHGILYDEKKYKPSFPVSTGKFFYYSCEYSFVSPSKLFWTQITCTEEGWSPTPKCLKKCLKLDIVIVNGFLSEVEHTYPLNKETQYKCKPGYVTADGKTSGLVKCLEDGWSIQPICIKSCDMPVFMNARHTDNSTQFKLNEKLEYKCNDGHENRDGHTTGFIVCGEDGWSHLPMCYESAQSCGPPPPVSNGDITSFPLQTYPPGSTVNYRCQSFYELQGSAVITCSNGQWSQPPKCLDACVISEENMNKNNIQLKWKSNKRIYVKTGNIVEFACKSTFKAKTSVQSFQAICKEGKFEYPICE</sequence>
<feature type="disulfide bond" evidence="8">
    <location>
        <begin position="210"/>
        <end position="253"/>
    </location>
</feature>
<dbReference type="InterPro" id="IPR035976">
    <property type="entry name" value="Sushi/SCR/CCP_sf"/>
</dbReference>
<feature type="chain" id="PRO_5034274078" description="Sushi domain-containing protein" evidence="9">
    <location>
        <begin position="19"/>
        <end position="330"/>
    </location>
</feature>
<keyword evidence="5" id="KW-0677">Repeat</keyword>
<keyword evidence="4 9" id="KW-0732">Signal</keyword>
<gene>
    <name evidence="11" type="primary">Cfhr5</name>
</gene>
<dbReference type="Pfam" id="PF00084">
    <property type="entry name" value="Sushi"/>
    <property type="match status" value="4"/>
</dbReference>
<dbReference type="FunFam" id="2.10.70.10:FF:000060">
    <property type="entry name" value="Complement inhibitory factor H"/>
    <property type="match status" value="1"/>
</dbReference>
<feature type="signal peptide" evidence="9">
    <location>
        <begin position="1"/>
        <end position="18"/>
    </location>
</feature>
<dbReference type="GO" id="GO:0005615">
    <property type="term" value="C:extracellular space"/>
    <property type="evidence" value="ECO:0007669"/>
    <property type="project" value="TreeGrafter"/>
</dbReference>
<dbReference type="Gene3D" id="2.10.70.10">
    <property type="entry name" value="Complement Module, domain 1"/>
    <property type="match status" value="5"/>
</dbReference>
<keyword evidence="7" id="KW-0325">Glycoprotein</keyword>
<dbReference type="AlphaFoldDB" id="A0A8C0WC45"/>
<evidence type="ECO:0000259" key="10">
    <source>
        <dbReference type="PROSITE" id="PS50923"/>
    </source>
</evidence>
<protein>
    <recommendedName>
        <fullName evidence="10">Sushi domain-containing protein</fullName>
    </recommendedName>
</protein>
<dbReference type="FunFam" id="2.10.70.10:FF:000054">
    <property type="entry name" value="Complement inhibitory factor H"/>
    <property type="match status" value="1"/>
</dbReference>
<keyword evidence="3 8" id="KW-0768">Sushi</keyword>